<sequence length="83" mass="8983">MVVSAIASTPHPCTAGQSFNLSDLCRFTRKITYDSSTSLAWEFSSHMRPPSGRAAPVTGRPHTNAGAAPKPQRVEEERRNVTG</sequence>
<feature type="compositionally biased region" description="Basic and acidic residues" evidence="1">
    <location>
        <begin position="72"/>
        <end position="83"/>
    </location>
</feature>
<geneLocation type="plasmid" evidence="2 3">
    <name>pSLG231</name>
</geneLocation>
<organism evidence="2 3">
    <name type="scientific">Shigella dysenteriae 1617</name>
    <dbReference type="NCBI Taxonomy" id="754093"/>
    <lineage>
        <taxon>Bacteria</taxon>
        <taxon>Pseudomonadati</taxon>
        <taxon>Pseudomonadota</taxon>
        <taxon>Gammaproteobacteria</taxon>
        <taxon>Enterobacterales</taxon>
        <taxon>Enterobacteriaceae</taxon>
        <taxon>Shigella</taxon>
    </lineage>
</organism>
<dbReference type="Proteomes" id="UP000031647">
    <property type="component" value="Plasmid pSLG231"/>
</dbReference>
<accession>A0A0A7A528</accession>
<evidence type="ECO:0000256" key="1">
    <source>
        <dbReference type="SAM" id="MobiDB-lite"/>
    </source>
</evidence>
<evidence type="ECO:0000313" key="2">
    <source>
        <dbReference type="EMBL" id="AHA69076.1"/>
    </source>
</evidence>
<reference evidence="2 3" key="1">
    <citation type="submission" date="2013-09" db="EMBL/GenBank/DDBJ databases">
        <title>Comparative genomics of Sd1617 to representative strains in evaluating its pathogenesis.</title>
        <authorList>
            <person name="Aksomboon Vongsawan A."/>
            <person name="Kapatral V."/>
            <person name="Vaisvil B."/>
            <person name="Serichantalergs O."/>
            <person name="Hale T.L."/>
            <person name="Mason C.J."/>
        </authorList>
    </citation>
    <scope>NUCLEOTIDE SEQUENCE [LARGE SCALE GENOMIC DNA]</scope>
    <source>
        <strain evidence="2 3">1617</strain>
        <plasmid evidence="2 3">pSLG231</plasmid>
    </source>
</reference>
<dbReference type="HOGENOM" id="CLU_2540736_0_0_6"/>
<dbReference type="AlphaFoldDB" id="A0A0A7A528"/>
<dbReference type="KEGG" id="sdz:Asd1617_06249"/>
<gene>
    <name evidence="2" type="ORF">Asd1617_06249</name>
</gene>
<name>A0A0A7A528_SHIDY</name>
<feature type="region of interest" description="Disordered" evidence="1">
    <location>
        <begin position="46"/>
        <end position="83"/>
    </location>
</feature>
<dbReference type="EMBL" id="CP006737">
    <property type="protein sequence ID" value="AHA69076.1"/>
    <property type="molecule type" value="Genomic_DNA"/>
</dbReference>
<evidence type="ECO:0000313" key="3">
    <source>
        <dbReference type="Proteomes" id="UP000031647"/>
    </source>
</evidence>
<proteinExistence type="predicted"/>
<protein>
    <submittedName>
        <fullName evidence="2">Uncharacterized protein</fullName>
    </submittedName>
</protein>
<keyword evidence="2" id="KW-0614">Plasmid</keyword>